<evidence type="ECO:0000313" key="3">
    <source>
        <dbReference type="Proteomes" id="UP000176650"/>
    </source>
</evidence>
<comment type="caution">
    <text evidence="2">The sequence shown here is derived from an EMBL/GenBank/DDBJ whole genome shotgun (WGS) entry which is preliminary data.</text>
</comment>
<organism evidence="2 3">
    <name type="scientific">Candidatus Azambacteria bacterium RIFCSPLOWO2_01_FULL_46_25</name>
    <dbReference type="NCBI Taxonomy" id="1797298"/>
    <lineage>
        <taxon>Bacteria</taxon>
        <taxon>Candidatus Azamiibacteriota</taxon>
    </lineage>
</organism>
<reference evidence="2 3" key="1">
    <citation type="journal article" date="2016" name="Nat. Commun.">
        <title>Thousands of microbial genomes shed light on interconnected biogeochemical processes in an aquifer system.</title>
        <authorList>
            <person name="Anantharaman K."/>
            <person name="Brown C.T."/>
            <person name="Hug L.A."/>
            <person name="Sharon I."/>
            <person name="Castelle C.J."/>
            <person name="Probst A.J."/>
            <person name="Thomas B.C."/>
            <person name="Singh A."/>
            <person name="Wilkins M.J."/>
            <person name="Karaoz U."/>
            <person name="Brodie E.L."/>
            <person name="Williams K.H."/>
            <person name="Hubbard S.S."/>
            <person name="Banfield J.F."/>
        </authorList>
    </citation>
    <scope>NUCLEOTIDE SEQUENCE [LARGE SCALE GENOMIC DNA]</scope>
</reference>
<feature type="transmembrane region" description="Helical" evidence="1">
    <location>
        <begin position="71"/>
        <end position="88"/>
    </location>
</feature>
<keyword evidence="1" id="KW-0812">Transmembrane</keyword>
<sequence length="117" mass="13122">MGSRVALILSFLAFIVSTAFLSFFVFSVDPRYLNFSGFLVFYLALFIAAWSAAYILVRWSMRNRRGNVAGLARRTALVALCVTGGVLLSQLRWLSVYALFVLVALAGGIEYYYSKKR</sequence>
<dbReference type="STRING" id="1797298.A2988_03605"/>
<feature type="transmembrane region" description="Helical" evidence="1">
    <location>
        <begin position="38"/>
        <end position="59"/>
    </location>
</feature>
<accession>A0A1F5BVB7</accession>
<feature type="transmembrane region" description="Helical" evidence="1">
    <location>
        <begin position="94"/>
        <end position="113"/>
    </location>
</feature>
<keyword evidence="1" id="KW-1133">Transmembrane helix</keyword>
<keyword evidence="1" id="KW-0472">Membrane</keyword>
<dbReference type="AlphaFoldDB" id="A0A1F5BVB7"/>
<gene>
    <name evidence="2" type="ORF">A2988_03605</name>
</gene>
<dbReference type="Proteomes" id="UP000176650">
    <property type="component" value="Unassembled WGS sequence"/>
</dbReference>
<evidence type="ECO:0000256" key="1">
    <source>
        <dbReference type="SAM" id="Phobius"/>
    </source>
</evidence>
<protein>
    <submittedName>
        <fullName evidence="2">Uncharacterized protein</fullName>
    </submittedName>
</protein>
<proteinExistence type="predicted"/>
<dbReference type="EMBL" id="MEYS01000001">
    <property type="protein sequence ID" value="OGD34566.1"/>
    <property type="molecule type" value="Genomic_DNA"/>
</dbReference>
<name>A0A1F5BVB7_9BACT</name>
<evidence type="ECO:0000313" key="2">
    <source>
        <dbReference type="EMBL" id="OGD34566.1"/>
    </source>
</evidence>
<feature type="transmembrane region" description="Helical" evidence="1">
    <location>
        <begin position="7"/>
        <end position="26"/>
    </location>
</feature>